<evidence type="ECO:0000259" key="1">
    <source>
        <dbReference type="Pfam" id="PF13460"/>
    </source>
</evidence>
<evidence type="ECO:0000313" key="2">
    <source>
        <dbReference type="EMBL" id="TNY30785.1"/>
    </source>
</evidence>
<dbReference type="InterPro" id="IPR016040">
    <property type="entry name" value="NAD(P)-bd_dom"/>
</dbReference>
<dbReference type="Proteomes" id="UP000314011">
    <property type="component" value="Unassembled WGS sequence"/>
</dbReference>
<dbReference type="SUPFAM" id="SSF51735">
    <property type="entry name" value="NAD(P)-binding Rossmann-fold domains"/>
    <property type="match status" value="1"/>
</dbReference>
<dbReference type="AlphaFoldDB" id="A0A5C5G9U3"/>
<reference evidence="2 3" key="1">
    <citation type="submission" date="2019-06" db="EMBL/GenBank/DDBJ databases">
        <title>Genome of new Rhodobacteraceae sp. SM1903.</title>
        <authorList>
            <person name="Ren X."/>
        </authorList>
    </citation>
    <scope>NUCLEOTIDE SEQUENCE [LARGE SCALE GENOMIC DNA]</scope>
    <source>
        <strain evidence="2 3">SM1903</strain>
    </source>
</reference>
<feature type="domain" description="NAD(P)-binding" evidence="1">
    <location>
        <begin position="3"/>
        <end position="191"/>
    </location>
</feature>
<proteinExistence type="predicted"/>
<keyword evidence="3" id="KW-1185">Reference proteome</keyword>
<sequence length="222" mass="23466">MFGASGRTGRALVQQALERGYKVVASDVGGDPYAPDAATQIEADVLGGDLAPALRGSKAVISALGVGNDIGTLADPPPLYTKGTARIADAMKAEGIERIVVMSATFVANSERGPLLFRLGTAPALTNVLDQMEQMEADLAQSRLDWTAVRPGWLMEGPRTDDSVVTEDEIAEGLIRARHEDVAALMLDCVETGQWSRATPAIARSESEVNESNEAVMKSLLA</sequence>
<name>A0A5C5G9U3_9RHOB</name>
<dbReference type="InterPro" id="IPR051606">
    <property type="entry name" value="Polyketide_Oxido-like"/>
</dbReference>
<gene>
    <name evidence="2" type="ORF">FHY64_19480</name>
</gene>
<dbReference type="InterPro" id="IPR036291">
    <property type="entry name" value="NAD(P)-bd_dom_sf"/>
</dbReference>
<dbReference type="PANTHER" id="PTHR43355:SF2">
    <property type="entry name" value="FLAVIN REDUCTASE (NADPH)"/>
    <property type="match status" value="1"/>
</dbReference>
<dbReference type="GO" id="GO:0004074">
    <property type="term" value="F:biliverdin reductase [NAD(P)H] activity"/>
    <property type="evidence" value="ECO:0007669"/>
    <property type="project" value="TreeGrafter"/>
</dbReference>
<protein>
    <submittedName>
        <fullName evidence="2">NAD-dependent epimerase/dehydratase family protein</fullName>
    </submittedName>
</protein>
<dbReference type="Gene3D" id="3.40.50.720">
    <property type="entry name" value="NAD(P)-binding Rossmann-like Domain"/>
    <property type="match status" value="1"/>
</dbReference>
<dbReference type="OrthoDB" id="7419852at2"/>
<accession>A0A5C5G9U3</accession>
<dbReference type="EMBL" id="VFFF01000004">
    <property type="protein sequence ID" value="TNY30785.1"/>
    <property type="molecule type" value="Genomic_DNA"/>
</dbReference>
<dbReference type="Pfam" id="PF13460">
    <property type="entry name" value="NAD_binding_10"/>
    <property type="match status" value="1"/>
</dbReference>
<dbReference type="GO" id="GO:0042602">
    <property type="term" value="F:riboflavin reductase (NADPH) activity"/>
    <property type="evidence" value="ECO:0007669"/>
    <property type="project" value="TreeGrafter"/>
</dbReference>
<organism evidence="2 3">
    <name type="scientific">Pelagovum pacificum</name>
    <dbReference type="NCBI Taxonomy" id="2588711"/>
    <lineage>
        <taxon>Bacteria</taxon>
        <taxon>Pseudomonadati</taxon>
        <taxon>Pseudomonadota</taxon>
        <taxon>Alphaproteobacteria</taxon>
        <taxon>Rhodobacterales</taxon>
        <taxon>Paracoccaceae</taxon>
        <taxon>Pelagovum</taxon>
    </lineage>
</organism>
<evidence type="ECO:0000313" key="3">
    <source>
        <dbReference type="Proteomes" id="UP000314011"/>
    </source>
</evidence>
<comment type="caution">
    <text evidence="2">The sequence shown here is derived from an EMBL/GenBank/DDBJ whole genome shotgun (WGS) entry which is preliminary data.</text>
</comment>
<dbReference type="PANTHER" id="PTHR43355">
    <property type="entry name" value="FLAVIN REDUCTASE (NADPH)"/>
    <property type="match status" value="1"/>
</dbReference>